<dbReference type="GO" id="GO:0140359">
    <property type="term" value="F:ABC-type transporter activity"/>
    <property type="evidence" value="ECO:0007669"/>
    <property type="project" value="InterPro"/>
</dbReference>
<evidence type="ECO:0000259" key="11">
    <source>
        <dbReference type="PROSITE" id="PS50929"/>
    </source>
</evidence>
<comment type="subcellular location">
    <subcellularLocation>
        <location evidence="1">Membrane</location>
        <topology evidence="1">Multi-pass membrane protein</topology>
    </subcellularLocation>
</comment>
<feature type="transmembrane region" description="Helical" evidence="9">
    <location>
        <begin position="340"/>
        <end position="366"/>
    </location>
</feature>
<dbReference type="InParanoid" id="A0A1X7VWQ1"/>
<sequence>MKDYRKYFKYNIICRLFFCWVDPLLWVGCRRSLAHSDLYPHPFECDSLYLHEKFNGYWSNELSTRGSANVRLWWVILKCFWWRSLLIQFLALLLVAVFMAQSETLGLLTDYFSLETPTPEDTNNVYIYAALLILMSAFLILLNLVFYVGRKFGGMVRILLTNAIYFKVLSLSQCTLSHVTMGHVINIASNDVHRFDECILYFPFFLVFPIHLFVVLYLLYLKVQWSSVIIVGVILVSLPVLISLSVIYSIFRFKAAKVTDRRVKVMNEIISGIRVIKMYGWEYAFSQLVCKIRREEVWDVFKGIIVKQLSVAYATRIHNLLIYVLLSVFLLTGGDLTPGIVYSVFAHTIFLRFTFSHFSQALLYLLESRVGYKRIKGFLLLPELEAFRNQHEEYCDFLLTVPLNTNVDTIGITVENLTASWSMSLDDTTLQDISFNIDQSKPLLAVVGAVGSGKSTLLQCLLKELPVLSGTLSVRGSVAYASQEACVFSTSLRENILFGLPYEEEWYRTVVHACALEKVECEQISKDVGFMDDILISKMYFFLIYTFKIGGYFLIAIIANYYLIVLLVILCTGFVGVRWYYIKTARDIKRLEAIARSPIYSHLSMTLQGLSTIRSYSMQSVMIERMHQYQNQHTQAWYLFIVTSRWFSMRLDCFIFIFIATILFSSISLAESFNSALISLSLTYAITLMDLFAYYMRASTEVENLMVSPERVIAYGGLEVEASLETLPPFSKPPPNWPDKGNIVLNDLCYSHSVDGPQVLTNISCAVSNRSKVGIVGRTGAGKTSLVSALFRLAEPTGGNIVIDGIDVNTLGLHDLRKNISIIPQDPVLFGGSIRYNLDPFQVYNDNDIWRALEQVQLKSVVEELDDGLLSVVTEGGSNFSVGQRQLFCLARALLRNNTILVLDEATANVDMKTDRIIQEVICKQFNECTVLTIAHRLNTVMDCDKIMVLDKGELVEYDEPYLLLCESSSYLGQLVDQTGPVNAKKLRDIALVCHQKNK</sequence>
<keyword evidence="8 9" id="KW-0472">Membrane</keyword>
<dbReference type="CDD" id="cd03244">
    <property type="entry name" value="ABCC_MRP_domain2"/>
    <property type="match status" value="1"/>
</dbReference>
<feature type="domain" description="ABC transmembrane type-1" evidence="11">
    <location>
        <begin position="89"/>
        <end position="367"/>
    </location>
</feature>
<dbReference type="InterPro" id="IPR011527">
    <property type="entry name" value="ABC1_TM_dom"/>
</dbReference>
<dbReference type="STRING" id="400682.A0A1X7VWQ1"/>
<comment type="similarity">
    <text evidence="2">Belongs to the ABC transporter superfamily. ABCC family. Conjugate transporter (TC 3.A.1.208) subfamily.</text>
</comment>
<dbReference type="InterPro" id="IPR003593">
    <property type="entry name" value="AAA+_ATPase"/>
</dbReference>
<dbReference type="GO" id="GO:0016887">
    <property type="term" value="F:ATP hydrolysis activity"/>
    <property type="evidence" value="ECO:0007669"/>
    <property type="project" value="InterPro"/>
</dbReference>
<dbReference type="InterPro" id="IPR044746">
    <property type="entry name" value="ABCC_6TM_D1"/>
</dbReference>
<feature type="transmembrane region" description="Helical" evidence="9">
    <location>
        <begin position="317"/>
        <end position="334"/>
    </location>
</feature>
<dbReference type="CDD" id="cd18579">
    <property type="entry name" value="ABC_6TM_ABCC_D1"/>
    <property type="match status" value="1"/>
</dbReference>
<feature type="transmembrane region" description="Helical" evidence="9">
    <location>
        <begin position="539"/>
        <end position="555"/>
    </location>
</feature>
<feature type="domain" description="ABC transporter" evidence="10">
    <location>
        <begin position="743"/>
        <end position="977"/>
    </location>
</feature>
<dbReference type="GO" id="GO:0005524">
    <property type="term" value="F:ATP binding"/>
    <property type="evidence" value="ECO:0007669"/>
    <property type="project" value="UniProtKB-KW"/>
</dbReference>
<evidence type="ECO:0000256" key="8">
    <source>
        <dbReference type="ARBA" id="ARBA00023136"/>
    </source>
</evidence>
<dbReference type="PANTHER" id="PTHR24223:SF456">
    <property type="entry name" value="MULTIDRUG RESISTANCE-ASSOCIATED PROTEIN LETHAL(2)03659"/>
    <property type="match status" value="1"/>
</dbReference>
<keyword evidence="6" id="KW-0067">ATP-binding</keyword>
<dbReference type="PROSITE" id="PS50893">
    <property type="entry name" value="ABC_TRANSPORTER_2"/>
    <property type="match status" value="1"/>
</dbReference>
<evidence type="ECO:0000256" key="4">
    <source>
        <dbReference type="ARBA" id="ARBA00022692"/>
    </source>
</evidence>
<dbReference type="PROSITE" id="PS00211">
    <property type="entry name" value="ABC_TRANSPORTER_1"/>
    <property type="match status" value="1"/>
</dbReference>
<keyword evidence="5" id="KW-0547">Nucleotide-binding</keyword>
<feature type="transmembrane region" description="Helical" evidence="9">
    <location>
        <begin position="80"/>
        <end position="100"/>
    </location>
</feature>
<dbReference type="Pfam" id="PF00005">
    <property type="entry name" value="ABC_tran"/>
    <property type="match status" value="1"/>
</dbReference>
<dbReference type="InterPro" id="IPR003439">
    <property type="entry name" value="ABC_transporter-like_ATP-bd"/>
</dbReference>
<dbReference type="InterPro" id="IPR050173">
    <property type="entry name" value="ABC_transporter_C-like"/>
</dbReference>
<dbReference type="FunFam" id="3.40.50.300:FF:000163">
    <property type="entry name" value="Multidrug resistance-associated protein member 4"/>
    <property type="match status" value="1"/>
</dbReference>
<dbReference type="EnsemblMetazoa" id="Aqu2.1.44306_001">
    <property type="protein sequence ID" value="Aqu2.1.44306_001"/>
    <property type="gene ID" value="Aqu2.1.44306"/>
</dbReference>
<organism evidence="12">
    <name type="scientific">Amphimedon queenslandica</name>
    <name type="common">Sponge</name>
    <dbReference type="NCBI Taxonomy" id="400682"/>
    <lineage>
        <taxon>Eukaryota</taxon>
        <taxon>Metazoa</taxon>
        <taxon>Porifera</taxon>
        <taxon>Demospongiae</taxon>
        <taxon>Heteroscleromorpha</taxon>
        <taxon>Haplosclerida</taxon>
        <taxon>Niphatidae</taxon>
        <taxon>Amphimedon</taxon>
    </lineage>
</organism>
<evidence type="ECO:0000256" key="2">
    <source>
        <dbReference type="ARBA" id="ARBA00009726"/>
    </source>
</evidence>
<keyword evidence="4 9" id="KW-0812">Transmembrane</keyword>
<name>A0A1X7VWQ1_AMPQE</name>
<dbReference type="Pfam" id="PF00664">
    <property type="entry name" value="ABC_membrane"/>
    <property type="match status" value="2"/>
</dbReference>
<dbReference type="PANTHER" id="PTHR24223">
    <property type="entry name" value="ATP-BINDING CASSETTE SUB-FAMILY C"/>
    <property type="match status" value="1"/>
</dbReference>
<accession>A0A1X7VWQ1</accession>
<dbReference type="SUPFAM" id="SSF52540">
    <property type="entry name" value="P-loop containing nucleoside triphosphate hydrolases"/>
    <property type="match status" value="2"/>
</dbReference>
<dbReference type="OrthoDB" id="6500128at2759"/>
<dbReference type="Gene3D" id="3.40.50.300">
    <property type="entry name" value="P-loop containing nucleotide triphosphate hydrolases"/>
    <property type="match status" value="2"/>
</dbReference>
<dbReference type="InterPro" id="IPR027417">
    <property type="entry name" value="P-loop_NTPase"/>
</dbReference>
<feature type="transmembrane region" description="Helical" evidence="9">
    <location>
        <begin position="561"/>
        <end position="581"/>
    </location>
</feature>
<evidence type="ECO:0000256" key="3">
    <source>
        <dbReference type="ARBA" id="ARBA00022448"/>
    </source>
</evidence>
<evidence type="ECO:0000256" key="7">
    <source>
        <dbReference type="ARBA" id="ARBA00022989"/>
    </source>
</evidence>
<evidence type="ECO:0000259" key="10">
    <source>
        <dbReference type="PROSITE" id="PS50893"/>
    </source>
</evidence>
<keyword evidence="7 9" id="KW-1133">Transmembrane helix</keyword>
<evidence type="ECO:0000256" key="9">
    <source>
        <dbReference type="SAM" id="Phobius"/>
    </source>
</evidence>
<dbReference type="GO" id="GO:0016020">
    <property type="term" value="C:membrane"/>
    <property type="evidence" value="ECO:0007669"/>
    <property type="project" value="UniProtKB-SubCell"/>
</dbReference>
<feature type="domain" description="ABC transmembrane type-1" evidence="11">
    <location>
        <begin position="524"/>
        <end position="704"/>
    </location>
</feature>
<proteinExistence type="inferred from homology"/>
<evidence type="ECO:0000313" key="12">
    <source>
        <dbReference type="EnsemblMetazoa" id="Aqu2.1.44306_001"/>
    </source>
</evidence>
<evidence type="ECO:0000256" key="6">
    <source>
        <dbReference type="ARBA" id="ARBA00022840"/>
    </source>
</evidence>
<dbReference type="SMART" id="SM00382">
    <property type="entry name" value="AAA"/>
    <property type="match status" value="2"/>
</dbReference>
<dbReference type="InterPro" id="IPR036640">
    <property type="entry name" value="ABC1_TM_sf"/>
</dbReference>
<evidence type="ECO:0000256" key="5">
    <source>
        <dbReference type="ARBA" id="ARBA00022741"/>
    </source>
</evidence>
<feature type="transmembrane region" description="Helical" evidence="9">
    <location>
        <begin position="676"/>
        <end position="696"/>
    </location>
</feature>
<feature type="transmembrane region" description="Helical" evidence="9">
    <location>
        <begin position="653"/>
        <end position="670"/>
    </location>
</feature>
<feature type="transmembrane region" description="Helical" evidence="9">
    <location>
        <begin position="226"/>
        <end position="251"/>
    </location>
</feature>
<dbReference type="SUPFAM" id="SSF90123">
    <property type="entry name" value="ABC transporter transmembrane region"/>
    <property type="match status" value="2"/>
</dbReference>
<dbReference type="Gene3D" id="1.20.1560.10">
    <property type="entry name" value="ABC transporter type 1, transmembrane domain"/>
    <property type="match status" value="2"/>
</dbReference>
<dbReference type="PROSITE" id="PS50929">
    <property type="entry name" value="ABC_TM1F"/>
    <property type="match status" value="2"/>
</dbReference>
<keyword evidence="3" id="KW-0813">Transport</keyword>
<feature type="transmembrane region" description="Helical" evidence="9">
    <location>
        <begin position="125"/>
        <end position="148"/>
    </location>
</feature>
<protein>
    <submittedName>
        <fullName evidence="12">Uncharacterized protein</fullName>
    </submittedName>
</protein>
<dbReference type="AlphaFoldDB" id="A0A1X7VWQ1"/>
<reference evidence="12" key="1">
    <citation type="submission" date="2017-05" db="UniProtKB">
        <authorList>
            <consortium name="EnsemblMetazoa"/>
        </authorList>
    </citation>
    <scope>IDENTIFICATION</scope>
</reference>
<evidence type="ECO:0000256" key="1">
    <source>
        <dbReference type="ARBA" id="ARBA00004141"/>
    </source>
</evidence>
<feature type="transmembrane region" description="Helical" evidence="9">
    <location>
        <begin position="199"/>
        <end position="220"/>
    </location>
</feature>
<dbReference type="InterPro" id="IPR017871">
    <property type="entry name" value="ABC_transporter-like_CS"/>
</dbReference>